<reference evidence="4" key="1">
    <citation type="submission" date="2017-01" db="EMBL/GenBank/DDBJ databases">
        <title>Comparative genomics of anhydrobiosis in the tardigrade Hypsibius dujardini.</title>
        <authorList>
            <person name="Yoshida Y."/>
            <person name="Koutsovoulos G."/>
            <person name="Laetsch D."/>
            <person name="Stevens L."/>
            <person name="Kumar S."/>
            <person name="Horikawa D."/>
            <person name="Ishino K."/>
            <person name="Komine S."/>
            <person name="Tomita M."/>
            <person name="Blaxter M."/>
            <person name="Arakawa K."/>
        </authorList>
    </citation>
    <scope>NUCLEOTIDE SEQUENCE [LARGE SCALE GENOMIC DNA]</scope>
    <source>
        <strain evidence="4">Z151</strain>
    </source>
</reference>
<comment type="caution">
    <text evidence="3">The sequence shown here is derived from an EMBL/GenBank/DDBJ whole genome shotgun (WGS) entry which is preliminary data.</text>
</comment>
<dbReference type="AlphaFoldDB" id="A0A1W0X506"/>
<dbReference type="GO" id="GO:0005874">
    <property type="term" value="C:microtubule"/>
    <property type="evidence" value="ECO:0007669"/>
    <property type="project" value="TreeGrafter"/>
</dbReference>
<proteinExistence type="inferred from homology"/>
<dbReference type="GO" id="GO:0001578">
    <property type="term" value="P:microtubule bundle formation"/>
    <property type="evidence" value="ECO:0007669"/>
    <property type="project" value="TreeGrafter"/>
</dbReference>
<dbReference type="PANTHER" id="PTHR12932:SF9">
    <property type="entry name" value="TUBULIN POLYMERIZATION-PROMOTING PROTEIN HOMOLOG"/>
    <property type="match status" value="1"/>
</dbReference>
<dbReference type="Gene3D" id="1.10.238.10">
    <property type="entry name" value="EF-hand"/>
    <property type="match status" value="1"/>
</dbReference>
<accession>A0A1W0X506</accession>
<dbReference type="Pfam" id="PF05517">
    <property type="entry name" value="p25-alpha"/>
    <property type="match status" value="1"/>
</dbReference>
<keyword evidence="4" id="KW-1185">Reference proteome</keyword>
<dbReference type="InterPro" id="IPR008907">
    <property type="entry name" value="TPP/p25"/>
</dbReference>
<gene>
    <name evidence="3" type="ORF">BV898_03369</name>
</gene>
<dbReference type="GO" id="GO:0015631">
    <property type="term" value="F:tubulin binding"/>
    <property type="evidence" value="ECO:0007669"/>
    <property type="project" value="InterPro"/>
</dbReference>
<evidence type="ECO:0000313" key="3">
    <source>
        <dbReference type="EMBL" id="OQV22543.1"/>
    </source>
</evidence>
<dbReference type="EMBL" id="MTYJ01000016">
    <property type="protein sequence ID" value="OQV22543.1"/>
    <property type="molecule type" value="Genomic_DNA"/>
</dbReference>
<dbReference type="SUPFAM" id="SSF47473">
    <property type="entry name" value="EF-hand"/>
    <property type="match status" value="1"/>
</dbReference>
<feature type="compositionally biased region" description="Basic and acidic residues" evidence="2">
    <location>
        <begin position="104"/>
        <end position="125"/>
    </location>
</feature>
<dbReference type="Proteomes" id="UP000192578">
    <property type="component" value="Unassembled WGS sequence"/>
</dbReference>
<evidence type="ECO:0000256" key="1">
    <source>
        <dbReference type="ARBA" id="ARBA00010994"/>
    </source>
</evidence>
<name>A0A1W0X506_HYPEX</name>
<protein>
    <submittedName>
        <fullName evidence="3">Tubulin polymerization-promoting protein-like protein</fullName>
    </submittedName>
</protein>
<feature type="region of interest" description="Disordered" evidence="2">
    <location>
        <begin position="103"/>
        <end position="141"/>
    </location>
</feature>
<evidence type="ECO:0000313" key="4">
    <source>
        <dbReference type="Proteomes" id="UP000192578"/>
    </source>
</evidence>
<organism evidence="3 4">
    <name type="scientific">Hypsibius exemplaris</name>
    <name type="common">Freshwater tardigrade</name>
    <dbReference type="NCBI Taxonomy" id="2072580"/>
    <lineage>
        <taxon>Eukaryota</taxon>
        <taxon>Metazoa</taxon>
        <taxon>Ecdysozoa</taxon>
        <taxon>Tardigrada</taxon>
        <taxon>Eutardigrada</taxon>
        <taxon>Parachela</taxon>
        <taxon>Hypsibioidea</taxon>
        <taxon>Hypsibiidae</taxon>
        <taxon>Hypsibius</taxon>
    </lineage>
</organism>
<dbReference type="OrthoDB" id="548799at2759"/>
<dbReference type="InterPro" id="IPR011992">
    <property type="entry name" value="EF-hand-dom_pair"/>
</dbReference>
<dbReference type="GO" id="GO:0046785">
    <property type="term" value="P:microtubule polymerization"/>
    <property type="evidence" value="ECO:0007669"/>
    <property type="project" value="InterPro"/>
</dbReference>
<comment type="similarity">
    <text evidence="1">Belongs to the TPPP family.</text>
</comment>
<dbReference type="PANTHER" id="PTHR12932">
    <property type="entry name" value="P25 ALPHA-RELATED"/>
    <property type="match status" value="1"/>
</dbReference>
<sequence>MTLKNCDKWLKEAGVIGKVITTTDTSIAFKQVVGNNDKVITFEKFKTFLFKLALRASKEAPQEEIIKIVEKLQLKLEPSTSGTTSAMKTNVIDRLTDTSKYTGSHKERFDAEGKGRGKEGREDIPSKTGYVTGFNKDAPKS</sequence>
<evidence type="ECO:0000256" key="2">
    <source>
        <dbReference type="SAM" id="MobiDB-lite"/>
    </source>
</evidence>
<dbReference type="GO" id="GO:0032273">
    <property type="term" value="P:positive regulation of protein polymerization"/>
    <property type="evidence" value="ECO:0007669"/>
    <property type="project" value="TreeGrafter"/>
</dbReference>